<dbReference type="Pfam" id="PF12698">
    <property type="entry name" value="ABC2_membrane_3"/>
    <property type="match status" value="1"/>
</dbReference>
<dbReference type="AlphaFoldDB" id="A0A0B8P901"/>
<feature type="transmembrane region" description="Helical" evidence="6">
    <location>
        <begin position="255"/>
        <end position="278"/>
    </location>
</feature>
<organism evidence="8 9">
    <name type="scientific">Vibrio ishigakensis</name>
    <dbReference type="NCBI Taxonomy" id="1481914"/>
    <lineage>
        <taxon>Bacteria</taxon>
        <taxon>Pseudomonadati</taxon>
        <taxon>Pseudomonadota</taxon>
        <taxon>Gammaproteobacteria</taxon>
        <taxon>Vibrionales</taxon>
        <taxon>Vibrionaceae</taxon>
        <taxon>Vibrio</taxon>
    </lineage>
</organism>
<name>A0A0B8P901_9VIBR</name>
<evidence type="ECO:0000313" key="9">
    <source>
        <dbReference type="Proteomes" id="UP000031670"/>
    </source>
</evidence>
<evidence type="ECO:0000313" key="8">
    <source>
        <dbReference type="EMBL" id="GAM61037.1"/>
    </source>
</evidence>
<evidence type="ECO:0000259" key="7">
    <source>
        <dbReference type="Pfam" id="PF12698"/>
    </source>
</evidence>
<feature type="transmembrane region" description="Helical" evidence="6">
    <location>
        <begin position="180"/>
        <end position="202"/>
    </location>
</feature>
<dbReference type="EMBL" id="BBSA01000002">
    <property type="protein sequence ID" value="GAM61037.1"/>
    <property type="molecule type" value="Genomic_DNA"/>
</dbReference>
<feature type="transmembrane region" description="Helical" evidence="6">
    <location>
        <begin position="223"/>
        <end position="243"/>
    </location>
</feature>
<evidence type="ECO:0000256" key="5">
    <source>
        <dbReference type="ARBA" id="ARBA00023136"/>
    </source>
</evidence>
<dbReference type="InterPro" id="IPR051449">
    <property type="entry name" value="ABC-2_transporter_component"/>
</dbReference>
<dbReference type="PANTHER" id="PTHR30294">
    <property type="entry name" value="MEMBRANE COMPONENT OF ABC TRANSPORTER YHHJ-RELATED"/>
    <property type="match status" value="1"/>
</dbReference>
<feature type="domain" description="ABC-2 type transporter transmembrane" evidence="7">
    <location>
        <begin position="12"/>
        <end position="359"/>
    </location>
</feature>
<sequence>MFSEWRRAWQDKWLFASLTWAPILVVGLVWWIFSSSIARDLPVGIVDHESSAMSAEFVRFLDATDTLTVSGYYSSEQDAAKALRGGDIYAYVSIPLNFDRDVYLSNPPQVSVLYNSQFILVGKLINSAVLKATGTFDVMVETGKNLSKGNALTKSALGQAVSVQTQITPLFNLNSNYAQFLVSAIVPAIWQITIFVSTILALGMHQRLGTFSRDFTAKQLFPLLACYVPIFLGLGVAFLLWMYGVLGWPMQGSYLVLALGQLVTVIACMLVAALFFFVTMDPARAMSLAAALTAPSFAFMGVTFPATDMNHLALIWRSLLPISHYTEMQINQVSYGADAITSISHLAPMLAYLLVAVLLYRVVPKKVAQ</sequence>
<reference evidence="8 9" key="1">
    <citation type="submission" date="2015-01" db="EMBL/GenBank/DDBJ databases">
        <title>Vibrio sp. C5 JCM 19232 whole genome shotgun sequence.</title>
        <authorList>
            <person name="Sawabe T."/>
            <person name="Meirelles P."/>
            <person name="Feng G."/>
            <person name="Sayaka M."/>
            <person name="Hattori M."/>
            <person name="Ohkuma M."/>
        </authorList>
    </citation>
    <scope>NUCLEOTIDE SEQUENCE [LARGE SCALE GENOMIC DNA]</scope>
    <source>
        <strain evidence="8 9">JCM19232</strain>
    </source>
</reference>
<keyword evidence="4 6" id="KW-1133">Transmembrane helix</keyword>
<evidence type="ECO:0000256" key="3">
    <source>
        <dbReference type="ARBA" id="ARBA00022692"/>
    </source>
</evidence>
<evidence type="ECO:0000256" key="6">
    <source>
        <dbReference type="SAM" id="Phobius"/>
    </source>
</evidence>
<dbReference type="PANTHER" id="PTHR30294:SF47">
    <property type="entry name" value="INNER MEMBRANE TRANSPORT PERMEASE YHHJ"/>
    <property type="match status" value="1"/>
</dbReference>
<comment type="caution">
    <text evidence="8">The sequence shown here is derived from an EMBL/GenBank/DDBJ whole genome shotgun (WGS) entry which is preliminary data.</text>
</comment>
<feature type="transmembrane region" description="Helical" evidence="6">
    <location>
        <begin position="343"/>
        <end position="363"/>
    </location>
</feature>
<dbReference type="InterPro" id="IPR013525">
    <property type="entry name" value="ABC2_TM"/>
</dbReference>
<keyword evidence="5 6" id="KW-0472">Membrane</keyword>
<dbReference type="GO" id="GO:0140359">
    <property type="term" value="F:ABC-type transporter activity"/>
    <property type="evidence" value="ECO:0007669"/>
    <property type="project" value="InterPro"/>
</dbReference>
<gene>
    <name evidence="8" type="ORF">JCM19232_3979</name>
</gene>
<accession>A0A0B8P901</accession>
<keyword evidence="3 6" id="KW-0812">Transmembrane</keyword>
<evidence type="ECO:0000256" key="4">
    <source>
        <dbReference type="ARBA" id="ARBA00022989"/>
    </source>
</evidence>
<dbReference type="Proteomes" id="UP000031670">
    <property type="component" value="Unassembled WGS sequence"/>
</dbReference>
<protein>
    <submittedName>
        <fullName evidence="8">ABC-type multidrug transport system</fullName>
    </submittedName>
</protein>
<proteinExistence type="predicted"/>
<dbReference type="Gene3D" id="3.40.1710.10">
    <property type="entry name" value="abc type-2 transporter like domain"/>
    <property type="match status" value="1"/>
</dbReference>
<feature type="transmembrane region" description="Helical" evidence="6">
    <location>
        <begin position="12"/>
        <end position="33"/>
    </location>
</feature>
<feature type="transmembrane region" description="Helical" evidence="6">
    <location>
        <begin position="285"/>
        <end position="306"/>
    </location>
</feature>
<dbReference type="GO" id="GO:0005886">
    <property type="term" value="C:plasma membrane"/>
    <property type="evidence" value="ECO:0007669"/>
    <property type="project" value="UniProtKB-SubCell"/>
</dbReference>
<evidence type="ECO:0000256" key="1">
    <source>
        <dbReference type="ARBA" id="ARBA00004651"/>
    </source>
</evidence>
<evidence type="ECO:0000256" key="2">
    <source>
        <dbReference type="ARBA" id="ARBA00022475"/>
    </source>
</evidence>
<keyword evidence="2" id="KW-1003">Cell membrane</keyword>
<comment type="subcellular location">
    <subcellularLocation>
        <location evidence="1">Cell membrane</location>
        <topology evidence="1">Multi-pass membrane protein</topology>
    </subcellularLocation>
</comment>
<reference evidence="8 9" key="2">
    <citation type="submission" date="2015-01" db="EMBL/GenBank/DDBJ databases">
        <authorList>
            <consortium name="NBRP consortium"/>
            <person name="Sawabe T."/>
            <person name="Meirelles P."/>
            <person name="Feng G."/>
            <person name="Sayaka M."/>
            <person name="Hattori M."/>
            <person name="Ohkuma M."/>
        </authorList>
    </citation>
    <scope>NUCLEOTIDE SEQUENCE [LARGE SCALE GENOMIC DNA]</scope>
    <source>
        <strain evidence="8 9">JCM19232</strain>
    </source>
</reference>